<dbReference type="CDD" id="cd00038">
    <property type="entry name" value="CAP_ED"/>
    <property type="match status" value="1"/>
</dbReference>
<evidence type="ECO:0000256" key="3">
    <source>
        <dbReference type="ARBA" id="ARBA00023163"/>
    </source>
</evidence>
<dbReference type="SMART" id="SM00419">
    <property type="entry name" value="HTH_CRP"/>
    <property type="match status" value="1"/>
</dbReference>
<evidence type="ECO:0000313" key="6">
    <source>
        <dbReference type="EMBL" id="ORJ60538.1"/>
    </source>
</evidence>
<dbReference type="PANTHER" id="PTHR24567">
    <property type="entry name" value="CRP FAMILY TRANSCRIPTIONAL REGULATORY PROTEIN"/>
    <property type="match status" value="1"/>
</dbReference>
<organism evidence="6 7">
    <name type="scientific">Geothermobacter hydrogeniphilus</name>
    <dbReference type="NCBI Taxonomy" id="1969733"/>
    <lineage>
        <taxon>Bacteria</taxon>
        <taxon>Pseudomonadati</taxon>
        <taxon>Thermodesulfobacteriota</taxon>
        <taxon>Desulfuromonadia</taxon>
        <taxon>Desulfuromonadales</taxon>
        <taxon>Geothermobacteraceae</taxon>
        <taxon>Geothermobacter</taxon>
    </lineage>
</organism>
<dbReference type="SUPFAM" id="SSF51206">
    <property type="entry name" value="cAMP-binding domain-like"/>
    <property type="match status" value="1"/>
</dbReference>
<keyword evidence="7" id="KW-1185">Reference proteome</keyword>
<dbReference type="GO" id="GO:0003700">
    <property type="term" value="F:DNA-binding transcription factor activity"/>
    <property type="evidence" value="ECO:0007669"/>
    <property type="project" value="TreeGrafter"/>
</dbReference>
<dbReference type="InterPro" id="IPR014710">
    <property type="entry name" value="RmlC-like_jellyroll"/>
</dbReference>
<dbReference type="GO" id="GO:0005829">
    <property type="term" value="C:cytosol"/>
    <property type="evidence" value="ECO:0007669"/>
    <property type="project" value="TreeGrafter"/>
</dbReference>
<evidence type="ECO:0000313" key="7">
    <source>
        <dbReference type="Proteomes" id="UP000193136"/>
    </source>
</evidence>
<dbReference type="PANTHER" id="PTHR24567:SF74">
    <property type="entry name" value="HTH-TYPE TRANSCRIPTIONAL REGULATOR ARCR"/>
    <property type="match status" value="1"/>
</dbReference>
<feature type="domain" description="Cyclic nucleotide-binding" evidence="4">
    <location>
        <begin position="54"/>
        <end position="163"/>
    </location>
</feature>
<dbReference type="SUPFAM" id="SSF46785">
    <property type="entry name" value="Winged helix' DNA-binding domain"/>
    <property type="match status" value="1"/>
</dbReference>
<dbReference type="Pfam" id="PF00027">
    <property type="entry name" value="cNMP_binding"/>
    <property type="match status" value="1"/>
</dbReference>
<keyword evidence="2" id="KW-0238">DNA-binding</keyword>
<keyword evidence="1" id="KW-0805">Transcription regulation</keyword>
<evidence type="ECO:0000256" key="2">
    <source>
        <dbReference type="ARBA" id="ARBA00023125"/>
    </source>
</evidence>
<dbReference type="Gene3D" id="2.60.120.10">
    <property type="entry name" value="Jelly Rolls"/>
    <property type="match status" value="1"/>
</dbReference>
<evidence type="ECO:0000256" key="1">
    <source>
        <dbReference type="ARBA" id="ARBA00023015"/>
    </source>
</evidence>
<feature type="domain" description="HTH crp-type" evidence="5">
    <location>
        <begin position="188"/>
        <end position="260"/>
    </location>
</feature>
<accession>A0A1X0Y5Y6</accession>
<dbReference type="SMART" id="SM00100">
    <property type="entry name" value="cNMP"/>
    <property type="match status" value="1"/>
</dbReference>
<dbReference type="AlphaFoldDB" id="A0A1X0Y5Y6"/>
<gene>
    <name evidence="6" type="ORF">B5V00_08220</name>
</gene>
<evidence type="ECO:0000259" key="5">
    <source>
        <dbReference type="PROSITE" id="PS51063"/>
    </source>
</evidence>
<dbReference type="PROSITE" id="PS50042">
    <property type="entry name" value="CNMP_BINDING_3"/>
    <property type="match status" value="1"/>
</dbReference>
<dbReference type="GO" id="GO:0003677">
    <property type="term" value="F:DNA binding"/>
    <property type="evidence" value="ECO:0007669"/>
    <property type="project" value="UniProtKB-KW"/>
</dbReference>
<dbReference type="Proteomes" id="UP000193136">
    <property type="component" value="Unassembled WGS sequence"/>
</dbReference>
<dbReference type="OrthoDB" id="5415223at2"/>
<dbReference type="STRING" id="1969733.B5V00_08220"/>
<dbReference type="InterPro" id="IPR012318">
    <property type="entry name" value="HTH_CRP"/>
</dbReference>
<dbReference type="InterPro" id="IPR050397">
    <property type="entry name" value="Env_Response_Regulators"/>
</dbReference>
<proteinExistence type="predicted"/>
<dbReference type="Pfam" id="PF13545">
    <property type="entry name" value="HTH_Crp_2"/>
    <property type="match status" value="1"/>
</dbReference>
<dbReference type="PRINTS" id="PR00034">
    <property type="entry name" value="HTHCRP"/>
</dbReference>
<keyword evidence="3" id="KW-0804">Transcription</keyword>
<sequence length="263" mass="29744">MFLPWSCSPGPARLLKLFRGGSAGDSLRLFYPISRCRATVSMQTKIWYLKKAELFKGLSEAQMTELAANSAMLRCQRRHRFYFADDDSDRVYLVKEGKIRLERTNEDGREILLDILGPGEIFGELALADEGTRSHSAEAIEESLVCSFERDRFLAILQRNPELAFRVVKLIGFRFRQLEARFEDLVFKPLAERLCFTLEQLAGRHGIADPSGGVRLPLTQKDLATLIGASREAVAEELARLKRAGLVQTGYRSLLLPHPDRLC</sequence>
<dbReference type="InterPro" id="IPR036390">
    <property type="entry name" value="WH_DNA-bd_sf"/>
</dbReference>
<dbReference type="InterPro" id="IPR018490">
    <property type="entry name" value="cNMP-bd_dom_sf"/>
</dbReference>
<dbReference type="Gene3D" id="1.10.10.10">
    <property type="entry name" value="Winged helix-like DNA-binding domain superfamily/Winged helix DNA-binding domain"/>
    <property type="match status" value="1"/>
</dbReference>
<name>A0A1X0Y5Y6_9BACT</name>
<dbReference type="InterPro" id="IPR036388">
    <property type="entry name" value="WH-like_DNA-bd_sf"/>
</dbReference>
<reference evidence="6 7" key="1">
    <citation type="submission" date="2017-03" db="EMBL/GenBank/DDBJ databases">
        <title>Genome sequence of Geothermobacter sp. EPR-M, Deep-Sea Iron Reducer.</title>
        <authorList>
            <person name="Tully B."/>
            <person name="Savalia P."/>
            <person name="Abuyen K."/>
            <person name="Baughan C."/>
            <person name="Romero E."/>
            <person name="Ronkowski C."/>
            <person name="Torres B."/>
            <person name="Tremblay J."/>
            <person name="Trujillo A."/>
            <person name="Tyler M."/>
            <person name="Perez-Rodriguez I."/>
            <person name="Amend J."/>
        </authorList>
    </citation>
    <scope>NUCLEOTIDE SEQUENCE [LARGE SCALE GENOMIC DNA]</scope>
    <source>
        <strain evidence="6 7">EPR-M</strain>
    </source>
</reference>
<dbReference type="PROSITE" id="PS51063">
    <property type="entry name" value="HTH_CRP_2"/>
    <property type="match status" value="1"/>
</dbReference>
<evidence type="ECO:0000259" key="4">
    <source>
        <dbReference type="PROSITE" id="PS50042"/>
    </source>
</evidence>
<dbReference type="EMBL" id="NAAD01000008">
    <property type="protein sequence ID" value="ORJ60538.1"/>
    <property type="molecule type" value="Genomic_DNA"/>
</dbReference>
<dbReference type="InterPro" id="IPR000595">
    <property type="entry name" value="cNMP-bd_dom"/>
</dbReference>
<comment type="caution">
    <text evidence="6">The sequence shown here is derived from an EMBL/GenBank/DDBJ whole genome shotgun (WGS) entry which is preliminary data.</text>
</comment>
<protein>
    <recommendedName>
        <fullName evidence="8">Crp/Fnr family transcriptional regulator</fullName>
    </recommendedName>
</protein>
<evidence type="ECO:0008006" key="8">
    <source>
        <dbReference type="Google" id="ProtNLM"/>
    </source>
</evidence>